<name>A0A5D3BTQ3_CUCMM</name>
<dbReference type="AlphaFoldDB" id="A0A5D3BTQ3"/>
<dbReference type="Proteomes" id="UP000321947">
    <property type="component" value="Unassembled WGS sequence"/>
</dbReference>
<protein>
    <submittedName>
        <fullName evidence="1">Hydroxyproline O-galactosyltransferase GALT6</fullName>
    </submittedName>
</protein>
<keyword evidence="1" id="KW-0808">Transferase</keyword>
<organism evidence="1 2">
    <name type="scientific">Cucumis melo var. makuwa</name>
    <name type="common">Oriental melon</name>
    <dbReference type="NCBI Taxonomy" id="1194695"/>
    <lineage>
        <taxon>Eukaryota</taxon>
        <taxon>Viridiplantae</taxon>
        <taxon>Streptophyta</taxon>
        <taxon>Embryophyta</taxon>
        <taxon>Tracheophyta</taxon>
        <taxon>Spermatophyta</taxon>
        <taxon>Magnoliopsida</taxon>
        <taxon>eudicotyledons</taxon>
        <taxon>Gunneridae</taxon>
        <taxon>Pentapetalae</taxon>
        <taxon>rosids</taxon>
        <taxon>fabids</taxon>
        <taxon>Cucurbitales</taxon>
        <taxon>Cucurbitaceae</taxon>
        <taxon>Benincaseae</taxon>
        <taxon>Cucumis</taxon>
    </lineage>
</organism>
<keyword evidence="1" id="KW-0328">Glycosyltransferase</keyword>
<reference evidence="1 2" key="1">
    <citation type="submission" date="2019-08" db="EMBL/GenBank/DDBJ databases">
        <title>Draft genome sequences of two oriental melons (Cucumis melo L. var makuwa).</title>
        <authorList>
            <person name="Kwon S.-Y."/>
        </authorList>
    </citation>
    <scope>NUCLEOTIDE SEQUENCE [LARGE SCALE GENOMIC DNA]</scope>
    <source>
        <strain evidence="2">cv. Chang Bougi</strain>
        <tissue evidence="1">Leaf</tissue>
    </source>
</reference>
<sequence length="184" mass="21345">MEPTIVRDDQDKEVGGAKIHGLVVGGVDEQHVEKPKQQRKRGPTIMFDVIHVRSEGERKFVEYNEDGIPMHKPITQPALMTYVSHIELHNIEVHHMALVRTPNKLFKMEDVSTGMWVEQFNTSKAVKDVHSFKYCQIGCIEEYYTAYYQSPRQMICLWNKLPRQAKPECCNMKCSELFCQASEE</sequence>
<gene>
    <name evidence="1" type="ORF">E5676_scaffold388G00810</name>
</gene>
<evidence type="ECO:0000313" key="1">
    <source>
        <dbReference type="EMBL" id="TYK02182.1"/>
    </source>
</evidence>
<dbReference type="UniPathway" id="UPA00378"/>
<comment type="caution">
    <text evidence="1">The sequence shown here is derived from an EMBL/GenBank/DDBJ whole genome shotgun (WGS) entry which is preliminary data.</text>
</comment>
<dbReference type="GO" id="GO:0016757">
    <property type="term" value="F:glycosyltransferase activity"/>
    <property type="evidence" value="ECO:0007669"/>
    <property type="project" value="UniProtKB-KW"/>
</dbReference>
<dbReference type="EMBL" id="SSTD01015868">
    <property type="protein sequence ID" value="TYK02182.1"/>
    <property type="molecule type" value="Genomic_DNA"/>
</dbReference>
<proteinExistence type="predicted"/>
<evidence type="ECO:0000313" key="2">
    <source>
        <dbReference type="Proteomes" id="UP000321947"/>
    </source>
</evidence>
<accession>A0A5D3BTQ3</accession>